<gene>
    <name evidence="2" type="ORF">CEP54_016120</name>
</gene>
<comment type="caution">
    <text evidence="2">The sequence shown here is derived from an EMBL/GenBank/DDBJ whole genome shotgun (WGS) entry which is preliminary data.</text>
</comment>
<name>A0A428NI76_9HYPO</name>
<evidence type="ECO:0000256" key="1">
    <source>
        <dbReference type="SAM" id="MobiDB-lite"/>
    </source>
</evidence>
<evidence type="ECO:0000313" key="3">
    <source>
        <dbReference type="Proteomes" id="UP000288168"/>
    </source>
</evidence>
<keyword evidence="3" id="KW-1185">Reference proteome</keyword>
<dbReference type="EMBL" id="NKCI01000501">
    <property type="protein sequence ID" value="RSL40438.1"/>
    <property type="molecule type" value="Genomic_DNA"/>
</dbReference>
<proteinExistence type="predicted"/>
<protein>
    <submittedName>
        <fullName evidence="2">Uncharacterized protein</fullName>
    </submittedName>
</protein>
<accession>A0A428NI76</accession>
<reference evidence="2 3" key="1">
    <citation type="submission" date="2017-06" db="EMBL/GenBank/DDBJ databases">
        <title>Comparative genomic analysis of Ambrosia Fusariam Clade fungi.</title>
        <authorList>
            <person name="Stajich J.E."/>
            <person name="Carrillo J."/>
            <person name="Kijimoto T."/>
            <person name="Eskalen A."/>
            <person name="O'Donnell K."/>
            <person name="Kasson M."/>
        </authorList>
    </citation>
    <scope>NUCLEOTIDE SEQUENCE [LARGE SCALE GENOMIC DNA]</scope>
    <source>
        <strain evidence="2 3">NRRL62584</strain>
    </source>
</reference>
<sequence length="190" mass="20293">MEDSRLDGMEKGSPGLKPFNPKIQPSPSPPPDTPSPKHAPSTTANHEDHRPRRASATEGDAKLIESLTGGDLEMIRLAGEKGLPPDQDDKDKPQVEDASLPRSQPPQSLKRLSDGVLKQLGIGGSQIGRSTRQKIVHQSDNGTGGGYPNERLLTIFSEAHPPVIYDDSPPPGEASGVTQESTSPRKELSS</sequence>
<organism evidence="2 3">
    <name type="scientific">Fusarium duplospermum</name>
    <dbReference type="NCBI Taxonomy" id="1325734"/>
    <lineage>
        <taxon>Eukaryota</taxon>
        <taxon>Fungi</taxon>
        <taxon>Dikarya</taxon>
        <taxon>Ascomycota</taxon>
        <taxon>Pezizomycotina</taxon>
        <taxon>Sordariomycetes</taxon>
        <taxon>Hypocreomycetidae</taxon>
        <taxon>Hypocreales</taxon>
        <taxon>Nectriaceae</taxon>
        <taxon>Fusarium</taxon>
        <taxon>Fusarium solani species complex</taxon>
    </lineage>
</organism>
<feature type="region of interest" description="Disordered" evidence="1">
    <location>
        <begin position="1"/>
        <end position="190"/>
    </location>
</feature>
<feature type="compositionally biased region" description="Basic and acidic residues" evidence="1">
    <location>
        <begin position="1"/>
        <end position="10"/>
    </location>
</feature>
<feature type="compositionally biased region" description="Pro residues" evidence="1">
    <location>
        <begin position="24"/>
        <end position="34"/>
    </location>
</feature>
<evidence type="ECO:0000313" key="2">
    <source>
        <dbReference type="EMBL" id="RSL40438.1"/>
    </source>
</evidence>
<dbReference type="OrthoDB" id="10502707at2759"/>
<dbReference type="Proteomes" id="UP000288168">
    <property type="component" value="Unassembled WGS sequence"/>
</dbReference>
<dbReference type="AlphaFoldDB" id="A0A428NI76"/>